<name>A0ABT8RJN5_9BACT</name>
<dbReference type="Pfam" id="PF26343">
    <property type="entry name" value="VapC50_C"/>
    <property type="match status" value="1"/>
</dbReference>
<keyword evidence="3" id="KW-1185">Reference proteome</keyword>
<evidence type="ECO:0000313" key="3">
    <source>
        <dbReference type="Proteomes" id="UP001168528"/>
    </source>
</evidence>
<organism evidence="2 3">
    <name type="scientific">Rhodocytophaga aerolata</name>
    <dbReference type="NCBI Taxonomy" id="455078"/>
    <lineage>
        <taxon>Bacteria</taxon>
        <taxon>Pseudomonadati</taxon>
        <taxon>Bacteroidota</taxon>
        <taxon>Cytophagia</taxon>
        <taxon>Cytophagales</taxon>
        <taxon>Rhodocytophagaceae</taxon>
        <taxon>Rhodocytophaga</taxon>
    </lineage>
</organism>
<feature type="domain" description="VapC50 C-terminal" evidence="1">
    <location>
        <begin position="133"/>
        <end position="186"/>
    </location>
</feature>
<accession>A0ABT8RJN5</accession>
<evidence type="ECO:0000313" key="2">
    <source>
        <dbReference type="EMBL" id="MDO1451478.1"/>
    </source>
</evidence>
<comment type="caution">
    <text evidence="2">The sequence shown here is derived from an EMBL/GenBank/DDBJ whole genome shotgun (WGS) entry which is preliminary data.</text>
</comment>
<dbReference type="Proteomes" id="UP001168528">
    <property type="component" value="Unassembled WGS sequence"/>
</dbReference>
<sequence>MIYSSRFTAVLDACVLYPMPIRDLLLHLANLDLYKPKWTNEIQNEWKRNLLINRPDLKDQQLRRTIEEMNKAFPDANTDNYQSLISSFQLPNANDRHVLATAVRCKADVIVTSNLKDFPNEYLTLFDVEAQHPDLFISNLIDLNPEKALKAFQNQVAYLKNPPMTELQVLEKLKNTGLLQTTRKLKAML</sequence>
<protein>
    <submittedName>
        <fullName evidence="2">PIN domain-containing protein</fullName>
    </submittedName>
</protein>
<reference evidence="2" key="1">
    <citation type="submission" date="2023-07" db="EMBL/GenBank/DDBJ databases">
        <title>The genome sequence of Rhodocytophaga aerolata KACC 12507.</title>
        <authorList>
            <person name="Zhang X."/>
        </authorList>
    </citation>
    <scope>NUCLEOTIDE SEQUENCE</scope>
    <source>
        <strain evidence="2">KACC 12507</strain>
    </source>
</reference>
<dbReference type="InterPro" id="IPR058652">
    <property type="entry name" value="VapC50_C"/>
</dbReference>
<dbReference type="EMBL" id="JAUKPO010000062">
    <property type="protein sequence ID" value="MDO1451478.1"/>
    <property type="molecule type" value="Genomic_DNA"/>
</dbReference>
<evidence type="ECO:0000259" key="1">
    <source>
        <dbReference type="Pfam" id="PF26343"/>
    </source>
</evidence>
<dbReference type="RefSeq" id="WP_302042275.1">
    <property type="nucleotide sequence ID" value="NZ_JAUKPO010000062.1"/>
</dbReference>
<proteinExistence type="predicted"/>
<gene>
    <name evidence="2" type="ORF">Q0590_34710</name>
</gene>